<dbReference type="InterPro" id="IPR021874">
    <property type="entry name" value="Phage_Mu_Gp27"/>
</dbReference>
<sequence>MARASNVDKLPEEIREEIGRLRANGHSLDEILAALRELDVQSISRSSLGRHIQNLDKLVATNRRSRTVAQALARQMGDANASQFARANIELLHGIILDLHMAAEGDGKDTSWLETLRSNPKGVEALAKALDHLTRASKTDAEFVKEITAQVEARVRKESDDAVRAVAKERGVSKEIVDDIRSRILGVKK</sequence>
<dbReference type="EMBL" id="JABEQJ010000008">
    <property type="protein sequence ID" value="MBB2160100.1"/>
    <property type="molecule type" value="Genomic_DNA"/>
</dbReference>
<reference evidence="1 2" key="1">
    <citation type="submission" date="2020-04" db="EMBL/GenBank/DDBJ databases">
        <title>Description of novel Gluconacetobacter.</title>
        <authorList>
            <person name="Sombolestani A."/>
        </authorList>
    </citation>
    <scope>NUCLEOTIDE SEQUENCE [LARGE SCALE GENOMIC DNA]</scope>
    <source>
        <strain evidence="1 2">LMG 19747</strain>
    </source>
</reference>
<organism evidence="1 2">
    <name type="scientific">Gluconacetobacter sacchari</name>
    <dbReference type="NCBI Taxonomy" id="92759"/>
    <lineage>
        <taxon>Bacteria</taxon>
        <taxon>Pseudomonadati</taxon>
        <taxon>Pseudomonadota</taxon>
        <taxon>Alphaproteobacteria</taxon>
        <taxon>Acetobacterales</taxon>
        <taxon>Acetobacteraceae</taxon>
        <taxon>Gluconacetobacter</taxon>
    </lineage>
</organism>
<name>A0A7W4IC39_9PROT</name>
<gene>
    <name evidence="1" type="ORF">HLH48_07920</name>
</gene>
<accession>A0A7W4IC39</accession>
<dbReference type="Proteomes" id="UP000589085">
    <property type="component" value="Unassembled WGS sequence"/>
</dbReference>
<evidence type="ECO:0000313" key="1">
    <source>
        <dbReference type="EMBL" id="MBB2160100.1"/>
    </source>
</evidence>
<dbReference type="Pfam" id="PF11985">
    <property type="entry name" value="Phage_Mu_Gp27"/>
    <property type="match status" value="1"/>
</dbReference>
<proteinExistence type="predicted"/>
<protein>
    <submittedName>
        <fullName evidence="1">DUF3486 family protein</fullName>
    </submittedName>
</protein>
<dbReference type="AlphaFoldDB" id="A0A7W4IC39"/>
<comment type="caution">
    <text evidence="1">The sequence shown here is derived from an EMBL/GenBank/DDBJ whole genome shotgun (WGS) entry which is preliminary data.</text>
</comment>
<evidence type="ECO:0000313" key="2">
    <source>
        <dbReference type="Proteomes" id="UP000589085"/>
    </source>
</evidence>